<keyword evidence="3" id="KW-1185">Reference proteome</keyword>
<accession>A0A9W8J2C7</accession>
<evidence type="ECO:0000313" key="2">
    <source>
        <dbReference type="EMBL" id="KAJ2923230.1"/>
    </source>
</evidence>
<dbReference type="OrthoDB" id="10485326at2759"/>
<feature type="domain" description="Ubiquitin-like" evidence="1">
    <location>
        <begin position="95"/>
        <end position="132"/>
    </location>
</feature>
<evidence type="ECO:0000313" key="3">
    <source>
        <dbReference type="Proteomes" id="UP001140091"/>
    </source>
</evidence>
<sequence length="138" mass="15675">MAFLSLLRRGFLKLRRDKDSENPLSGDEQPAPYSLHILQNARNVRIDRIIVNNVAGNLNQGAYNNNSAESREAELLRMNRVVQRKLPQAVGFSNTNALIITDALGETFTLPWSIVATYEDLHDTLAKHFRGKVERRKC</sequence>
<evidence type="ECO:0000259" key="1">
    <source>
        <dbReference type="Pfam" id="PF22893"/>
    </source>
</evidence>
<dbReference type="InterPro" id="IPR054464">
    <property type="entry name" value="ULD_fung"/>
</dbReference>
<dbReference type="EMBL" id="JANBPK010001386">
    <property type="protein sequence ID" value="KAJ2923230.1"/>
    <property type="molecule type" value="Genomic_DNA"/>
</dbReference>
<feature type="non-terminal residue" evidence="2">
    <location>
        <position position="1"/>
    </location>
</feature>
<dbReference type="Pfam" id="PF22893">
    <property type="entry name" value="ULD_2"/>
    <property type="match status" value="1"/>
</dbReference>
<comment type="caution">
    <text evidence="2">The sequence shown here is derived from an EMBL/GenBank/DDBJ whole genome shotgun (WGS) entry which is preliminary data.</text>
</comment>
<proteinExistence type="predicted"/>
<dbReference type="Proteomes" id="UP001140091">
    <property type="component" value="Unassembled WGS sequence"/>
</dbReference>
<protein>
    <recommendedName>
        <fullName evidence="1">Ubiquitin-like domain-containing protein</fullName>
    </recommendedName>
</protein>
<organism evidence="2 3">
    <name type="scientific">Candolleomyces eurysporus</name>
    <dbReference type="NCBI Taxonomy" id="2828524"/>
    <lineage>
        <taxon>Eukaryota</taxon>
        <taxon>Fungi</taxon>
        <taxon>Dikarya</taxon>
        <taxon>Basidiomycota</taxon>
        <taxon>Agaricomycotina</taxon>
        <taxon>Agaricomycetes</taxon>
        <taxon>Agaricomycetidae</taxon>
        <taxon>Agaricales</taxon>
        <taxon>Agaricineae</taxon>
        <taxon>Psathyrellaceae</taxon>
        <taxon>Candolleomyces</taxon>
    </lineage>
</organism>
<dbReference type="AlphaFoldDB" id="A0A9W8J2C7"/>
<name>A0A9W8J2C7_9AGAR</name>
<reference evidence="2" key="1">
    <citation type="submission" date="2022-06" db="EMBL/GenBank/DDBJ databases">
        <title>Genome Sequence of Candolleomyces eurysporus.</title>
        <authorList>
            <person name="Buettner E."/>
        </authorList>
    </citation>
    <scope>NUCLEOTIDE SEQUENCE</scope>
    <source>
        <strain evidence="2">VTCC 930004</strain>
    </source>
</reference>
<gene>
    <name evidence="2" type="ORF">H1R20_g13866</name>
</gene>